<sequence>MQTQVLRSSRSLATRSLVQRNSLNLVKTRCFGSTQIPNTTGAPQPWFVDEPLSRIHRAQPPHLPTKQSQAPPLPEDAPSILKHLHAQLLKSPHLEQSQLVVSQAILPEPGPLLALKKPQGRRKRGGIFGVETGYDAVSGGLWSWVVMTQVKEGTEGRGAIESVVRLVRKSLLTHDPPVPLPPKSRRKNGTEWAMIDAGKFAVHILSRGAREKYFNKEAAW</sequence>
<accession>A0A9P6EQ91</accession>
<proteinExistence type="predicted"/>
<dbReference type="AlphaFoldDB" id="A0A9P6EQ91"/>
<dbReference type="Pfam" id="PF02410">
    <property type="entry name" value="RsfS"/>
    <property type="match status" value="1"/>
</dbReference>
<dbReference type="OrthoDB" id="21330at2759"/>
<organism evidence="1 2">
    <name type="scientific">Crepidotus variabilis</name>
    <dbReference type="NCBI Taxonomy" id="179855"/>
    <lineage>
        <taxon>Eukaryota</taxon>
        <taxon>Fungi</taxon>
        <taxon>Dikarya</taxon>
        <taxon>Basidiomycota</taxon>
        <taxon>Agaricomycotina</taxon>
        <taxon>Agaricomycetes</taxon>
        <taxon>Agaricomycetidae</taxon>
        <taxon>Agaricales</taxon>
        <taxon>Agaricineae</taxon>
        <taxon>Crepidotaceae</taxon>
        <taxon>Crepidotus</taxon>
    </lineage>
</organism>
<comment type="caution">
    <text evidence="1">The sequence shown here is derived from an EMBL/GenBank/DDBJ whole genome shotgun (WGS) entry which is preliminary data.</text>
</comment>
<dbReference type="Gene3D" id="3.30.460.10">
    <property type="entry name" value="Beta Polymerase, domain 2"/>
    <property type="match status" value="1"/>
</dbReference>
<dbReference type="Proteomes" id="UP000807306">
    <property type="component" value="Unassembled WGS sequence"/>
</dbReference>
<evidence type="ECO:0000313" key="1">
    <source>
        <dbReference type="EMBL" id="KAF9532918.1"/>
    </source>
</evidence>
<dbReference type="InterPro" id="IPR043519">
    <property type="entry name" value="NT_sf"/>
</dbReference>
<evidence type="ECO:0000313" key="2">
    <source>
        <dbReference type="Proteomes" id="UP000807306"/>
    </source>
</evidence>
<protein>
    <submittedName>
        <fullName evidence="1">Uncharacterized protein</fullName>
    </submittedName>
</protein>
<dbReference type="EMBL" id="MU157830">
    <property type="protein sequence ID" value="KAF9532918.1"/>
    <property type="molecule type" value="Genomic_DNA"/>
</dbReference>
<gene>
    <name evidence="1" type="ORF">CPB83DRAFT_758709</name>
</gene>
<keyword evidence="2" id="KW-1185">Reference proteome</keyword>
<name>A0A9P6EQ91_9AGAR</name>
<reference evidence="1" key="1">
    <citation type="submission" date="2020-11" db="EMBL/GenBank/DDBJ databases">
        <authorList>
            <consortium name="DOE Joint Genome Institute"/>
            <person name="Ahrendt S."/>
            <person name="Riley R."/>
            <person name="Andreopoulos W."/>
            <person name="Labutti K."/>
            <person name="Pangilinan J."/>
            <person name="Ruiz-Duenas F.J."/>
            <person name="Barrasa J.M."/>
            <person name="Sanchez-Garcia M."/>
            <person name="Camarero S."/>
            <person name="Miyauchi S."/>
            <person name="Serrano A."/>
            <person name="Linde D."/>
            <person name="Babiker R."/>
            <person name="Drula E."/>
            <person name="Ayuso-Fernandez I."/>
            <person name="Pacheco R."/>
            <person name="Padilla G."/>
            <person name="Ferreira P."/>
            <person name="Barriuso J."/>
            <person name="Kellner H."/>
            <person name="Castanera R."/>
            <person name="Alfaro M."/>
            <person name="Ramirez L."/>
            <person name="Pisabarro A.G."/>
            <person name="Kuo A."/>
            <person name="Tritt A."/>
            <person name="Lipzen A."/>
            <person name="He G."/>
            <person name="Yan M."/>
            <person name="Ng V."/>
            <person name="Cullen D."/>
            <person name="Martin F."/>
            <person name="Rosso M.-N."/>
            <person name="Henrissat B."/>
            <person name="Hibbett D."/>
            <person name="Martinez A.T."/>
            <person name="Grigoriev I.V."/>
        </authorList>
    </citation>
    <scope>NUCLEOTIDE SEQUENCE</scope>
    <source>
        <strain evidence="1">CBS 506.95</strain>
    </source>
</reference>